<dbReference type="GO" id="GO:0016052">
    <property type="term" value="P:carbohydrate catabolic process"/>
    <property type="evidence" value="ECO:0007669"/>
    <property type="project" value="TreeGrafter"/>
</dbReference>
<dbReference type="InterPro" id="IPR018077">
    <property type="entry name" value="Glyco_hydro_fam25_subgr"/>
</dbReference>
<dbReference type="PROSITE" id="PS51257">
    <property type="entry name" value="PROKAR_LIPOPROTEIN"/>
    <property type="match status" value="1"/>
</dbReference>
<dbReference type="Proteomes" id="UP000325291">
    <property type="component" value="Unassembled WGS sequence"/>
</dbReference>
<dbReference type="Gene3D" id="3.20.20.80">
    <property type="entry name" value="Glycosidases"/>
    <property type="match status" value="1"/>
</dbReference>
<dbReference type="PROSITE" id="PS51904">
    <property type="entry name" value="GLYCOSYL_HYDROL_F25_2"/>
    <property type="match status" value="1"/>
</dbReference>
<gene>
    <name evidence="7" type="ORF">FLO80_17250</name>
</gene>
<dbReference type="AlphaFoldDB" id="A0A5A9Z4Q6"/>
<evidence type="ECO:0000256" key="3">
    <source>
        <dbReference type="ARBA" id="ARBA00023295"/>
    </source>
</evidence>
<dbReference type="EMBL" id="VINQ01000016">
    <property type="protein sequence ID" value="KAA0912150.1"/>
    <property type="molecule type" value="Genomic_DNA"/>
</dbReference>
<dbReference type="SUPFAM" id="SSF51445">
    <property type="entry name" value="(Trans)glycosidases"/>
    <property type="match status" value="1"/>
</dbReference>
<evidence type="ECO:0000256" key="6">
    <source>
        <dbReference type="SAM" id="SignalP"/>
    </source>
</evidence>
<dbReference type="CDD" id="cd06413">
    <property type="entry name" value="GH25_muramidase_1"/>
    <property type="match status" value="1"/>
</dbReference>
<dbReference type="PANTHER" id="PTHR34135:SF2">
    <property type="entry name" value="LYSOZYME"/>
    <property type="match status" value="1"/>
</dbReference>
<protein>
    <recommendedName>
        <fullName evidence="4">Lysozyme</fullName>
        <ecNumber evidence="4">3.2.1.17</ecNumber>
    </recommendedName>
</protein>
<evidence type="ECO:0000256" key="5">
    <source>
        <dbReference type="SAM" id="MobiDB-lite"/>
    </source>
</evidence>
<reference evidence="7 8" key="1">
    <citation type="submission" date="2019-07" db="EMBL/GenBank/DDBJ databases">
        <title>Aquicoccus porphyridii gen. nov., sp. nov., isolated from a small marine red alga, Porphyridium marinum.</title>
        <authorList>
            <person name="Liu L."/>
        </authorList>
    </citation>
    <scope>NUCLEOTIDE SEQUENCE [LARGE SCALE GENOMIC DNA]</scope>
    <source>
        <strain evidence="7 8">L1 8-17</strain>
    </source>
</reference>
<keyword evidence="6" id="KW-0732">Signal</keyword>
<dbReference type="EC" id="3.2.1.17" evidence="4"/>
<dbReference type="RefSeq" id="WP_111366938.1">
    <property type="nucleotide sequence ID" value="NZ_VINQ01000016.1"/>
</dbReference>
<feature type="chain" id="PRO_5022910425" description="Lysozyme" evidence="6">
    <location>
        <begin position="20"/>
        <end position="267"/>
    </location>
</feature>
<accession>A0A5A9Z4Q6</accession>
<keyword evidence="2 4" id="KW-0378">Hydrolase</keyword>
<comment type="similarity">
    <text evidence="1 4">Belongs to the glycosyl hydrolase 25 family.</text>
</comment>
<dbReference type="GO" id="GO:0003796">
    <property type="term" value="F:lysozyme activity"/>
    <property type="evidence" value="ECO:0007669"/>
    <property type="project" value="UniProtKB-EC"/>
</dbReference>
<evidence type="ECO:0000256" key="4">
    <source>
        <dbReference type="RuleBase" id="RU361176"/>
    </source>
</evidence>
<dbReference type="GO" id="GO:0009253">
    <property type="term" value="P:peptidoglycan catabolic process"/>
    <property type="evidence" value="ECO:0007669"/>
    <property type="project" value="InterPro"/>
</dbReference>
<dbReference type="InterPro" id="IPR008270">
    <property type="entry name" value="Glyco_hydro_25_AS"/>
</dbReference>
<evidence type="ECO:0000256" key="2">
    <source>
        <dbReference type="ARBA" id="ARBA00022801"/>
    </source>
</evidence>
<evidence type="ECO:0000256" key="1">
    <source>
        <dbReference type="ARBA" id="ARBA00010646"/>
    </source>
</evidence>
<sequence>MSQITRRSLALGLPMLALAGCGTDRPVPATSGTIRAPRLTPPRLGDSDPVSFAAPAPDRYAVHGIDVARFQGPLDWRQARAAGVNFAFIKATEGGDLLDPMFADHWRGAGRAGVARGAYHFYYFCTPPEVQARWFIRNVPRTRGMLPPVLDMEWNPFSPTCTKRPPGAEVRRQARIFLAALERHYGQRPIVYTTPEFYRQNDMGRLNEEFWLRATAKNVTEVYPGQSWRFWQYTATGIVPGSEGATDLNAFNGSAAQWQAWLERRQV</sequence>
<dbReference type="Pfam" id="PF01183">
    <property type="entry name" value="Glyco_hydro_25"/>
    <property type="match status" value="1"/>
</dbReference>
<evidence type="ECO:0000313" key="7">
    <source>
        <dbReference type="EMBL" id="KAA0912150.1"/>
    </source>
</evidence>
<dbReference type="InterPro" id="IPR017853">
    <property type="entry name" value="GH"/>
</dbReference>
<keyword evidence="3 4" id="KW-0326">Glycosidase</keyword>
<organism evidence="7 8">
    <name type="scientific">Aquicoccus porphyridii</name>
    <dbReference type="NCBI Taxonomy" id="1852029"/>
    <lineage>
        <taxon>Bacteria</taxon>
        <taxon>Pseudomonadati</taxon>
        <taxon>Pseudomonadota</taxon>
        <taxon>Alphaproteobacteria</taxon>
        <taxon>Rhodobacterales</taxon>
        <taxon>Paracoccaceae</taxon>
        <taxon>Aquicoccus</taxon>
    </lineage>
</organism>
<name>A0A5A9Z4Q6_9RHOB</name>
<comment type="catalytic activity">
    <reaction evidence="4">
        <text>Hydrolysis of (1-&gt;4)-beta-linkages between N-acetylmuramic acid and N-acetyl-D-glucosamine residues in a peptidoglycan and between N-acetyl-D-glucosamine residues in chitodextrins.</text>
        <dbReference type="EC" id="3.2.1.17"/>
    </reaction>
</comment>
<proteinExistence type="inferred from homology"/>
<evidence type="ECO:0000313" key="8">
    <source>
        <dbReference type="Proteomes" id="UP000325291"/>
    </source>
</evidence>
<comment type="caution">
    <text evidence="7">The sequence shown here is derived from an EMBL/GenBank/DDBJ whole genome shotgun (WGS) entry which is preliminary data.</text>
</comment>
<dbReference type="SMART" id="SM00641">
    <property type="entry name" value="Glyco_25"/>
    <property type="match status" value="1"/>
</dbReference>
<feature type="region of interest" description="Disordered" evidence="5">
    <location>
        <begin position="28"/>
        <end position="48"/>
    </location>
</feature>
<dbReference type="InterPro" id="IPR002053">
    <property type="entry name" value="Glyco_hydro_25"/>
</dbReference>
<feature type="signal peptide" evidence="6">
    <location>
        <begin position="1"/>
        <end position="19"/>
    </location>
</feature>
<dbReference type="PROSITE" id="PS00953">
    <property type="entry name" value="GLYCOSYL_HYDROL_F25_1"/>
    <property type="match status" value="1"/>
</dbReference>
<dbReference type="PANTHER" id="PTHR34135">
    <property type="entry name" value="LYSOZYME"/>
    <property type="match status" value="1"/>
</dbReference>
<keyword evidence="8" id="KW-1185">Reference proteome</keyword>
<dbReference type="GO" id="GO:0016998">
    <property type="term" value="P:cell wall macromolecule catabolic process"/>
    <property type="evidence" value="ECO:0007669"/>
    <property type="project" value="InterPro"/>
</dbReference>